<dbReference type="EMBL" id="JAVRHR010000003">
    <property type="protein sequence ID" value="MDT0608174.1"/>
    <property type="molecule type" value="Genomic_DNA"/>
</dbReference>
<comment type="caution">
    <text evidence="1">The sequence shown here is derived from an EMBL/GenBank/DDBJ whole genome shotgun (WGS) entry which is preliminary data.</text>
</comment>
<dbReference type="Pfam" id="PF12094">
    <property type="entry name" value="DUF3570"/>
    <property type="match status" value="1"/>
</dbReference>
<proteinExistence type="predicted"/>
<sequence length="420" mass="47796">MNKIIFFLLFGVTFLGQAQQENTSYKKRVLETSELEMLFSYYSQDGQNAAVSGGEGTEELTDATSTLVLKMPLNEDDVLTVDVGISAYTSASSSNINPFDGGGTATPFDASSGESRNDVLAYFNPSYSHSSDDRNSIWTAKAYASNEYDYFSIGFGGSYTRLFNEKNTEISLAFQAFLDSWNPQYPVELRGGFEGNIPGYAPGFTRFENENRNSYSTTLSISQILSKRLQGSLSIDIVVQNGLLSTPFQRVYFGDVEDFFVEDFQLADDVERLPDTRFKIPIGGRLNYYVNDFLILRSYYRFYFDDWGITAHTASLEAPIKLNDKFTLYPTYRYYTQSDADYFYQKEEAFSDFAFYTSDFDLSKYSANQYGFGLQYKDIFTKTKLFFFGLKTIDLKYSYYDRSNGLNASIFTLGTNFIID</sequence>
<dbReference type="InterPro" id="IPR021953">
    <property type="entry name" value="DUF3570"/>
</dbReference>
<dbReference type="Proteomes" id="UP001255246">
    <property type="component" value="Unassembled WGS sequence"/>
</dbReference>
<evidence type="ECO:0000313" key="1">
    <source>
        <dbReference type="EMBL" id="MDT0608174.1"/>
    </source>
</evidence>
<protein>
    <submittedName>
        <fullName evidence="1">DUF3570 domain-containing protein</fullName>
    </submittedName>
</protein>
<dbReference type="RefSeq" id="WP_311352660.1">
    <property type="nucleotide sequence ID" value="NZ_JAVRHR010000003.1"/>
</dbReference>
<name>A0ABU3ADV9_9FLAO</name>
<reference evidence="1 2" key="1">
    <citation type="submission" date="2023-09" db="EMBL/GenBank/DDBJ databases">
        <authorList>
            <person name="Rey-Velasco X."/>
        </authorList>
    </citation>
    <scope>NUCLEOTIDE SEQUENCE [LARGE SCALE GENOMIC DNA]</scope>
    <source>
        <strain evidence="1 2">F388</strain>
    </source>
</reference>
<gene>
    <name evidence="1" type="ORF">RM706_14100</name>
</gene>
<evidence type="ECO:0000313" key="2">
    <source>
        <dbReference type="Proteomes" id="UP001255246"/>
    </source>
</evidence>
<accession>A0ABU3ADV9</accession>
<organism evidence="1 2">
    <name type="scientific">Croceitalea rosinachiae</name>
    <dbReference type="NCBI Taxonomy" id="3075596"/>
    <lineage>
        <taxon>Bacteria</taxon>
        <taxon>Pseudomonadati</taxon>
        <taxon>Bacteroidota</taxon>
        <taxon>Flavobacteriia</taxon>
        <taxon>Flavobacteriales</taxon>
        <taxon>Flavobacteriaceae</taxon>
        <taxon>Croceitalea</taxon>
    </lineage>
</organism>
<keyword evidence="2" id="KW-1185">Reference proteome</keyword>